<dbReference type="OrthoDB" id="1470350at2759"/>
<organism evidence="19 20">
    <name type="scientific">Massarina eburnea CBS 473.64</name>
    <dbReference type="NCBI Taxonomy" id="1395130"/>
    <lineage>
        <taxon>Eukaryota</taxon>
        <taxon>Fungi</taxon>
        <taxon>Dikarya</taxon>
        <taxon>Ascomycota</taxon>
        <taxon>Pezizomycotina</taxon>
        <taxon>Dothideomycetes</taxon>
        <taxon>Pleosporomycetidae</taxon>
        <taxon>Pleosporales</taxon>
        <taxon>Massarineae</taxon>
        <taxon>Massarinaceae</taxon>
        <taxon>Massarina</taxon>
    </lineage>
</organism>
<dbReference type="CDD" id="cd11061">
    <property type="entry name" value="CYP67-like"/>
    <property type="match status" value="1"/>
</dbReference>
<dbReference type="GO" id="GO:0005506">
    <property type="term" value="F:iron ion binding"/>
    <property type="evidence" value="ECO:0007669"/>
    <property type="project" value="InterPro"/>
</dbReference>
<reference evidence="19" key="1">
    <citation type="journal article" date="2020" name="Stud. Mycol.">
        <title>101 Dothideomycetes genomes: a test case for predicting lifestyles and emergence of pathogens.</title>
        <authorList>
            <person name="Haridas S."/>
            <person name="Albert R."/>
            <person name="Binder M."/>
            <person name="Bloem J."/>
            <person name="Labutti K."/>
            <person name="Salamov A."/>
            <person name="Andreopoulos B."/>
            <person name="Baker S."/>
            <person name="Barry K."/>
            <person name="Bills G."/>
            <person name="Bluhm B."/>
            <person name="Cannon C."/>
            <person name="Castanera R."/>
            <person name="Culley D."/>
            <person name="Daum C."/>
            <person name="Ezra D."/>
            <person name="Gonzalez J."/>
            <person name="Henrissat B."/>
            <person name="Kuo A."/>
            <person name="Liang C."/>
            <person name="Lipzen A."/>
            <person name="Lutzoni F."/>
            <person name="Magnuson J."/>
            <person name="Mondo S."/>
            <person name="Nolan M."/>
            <person name="Ohm R."/>
            <person name="Pangilinan J."/>
            <person name="Park H.-J."/>
            <person name="Ramirez L."/>
            <person name="Alfaro M."/>
            <person name="Sun H."/>
            <person name="Tritt A."/>
            <person name="Yoshinaga Y."/>
            <person name="Zwiers L.-H."/>
            <person name="Turgeon B."/>
            <person name="Goodwin S."/>
            <person name="Spatafora J."/>
            <person name="Crous P."/>
            <person name="Grigoriev I."/>
        </authorList>
    </citation>
    <scope>NUCLEOTIDE SEQUENCE</scope>
    <source>
        <strain evidence="19">CBS 473.64</strain>
    </source>
</reference>
<dbReference type="GO" id="GO:0016020">
    <property type="term" value="C:membrane"/>
    <property type="evidence" value="ECO:0007669"/>
    <property type="project" value="UniProtKB-SubCell"/>
</dbReference>
<dbReference type="GO" id="GO:0018664">
    <property type="term" value="F:benzoate 4-monooxygenase activity"/>
    <property type="evidence" value="ECO:0007669"/>
    <property type="project" value="UniProtKB-EC"/>
</dbReference>
<dbReference type="SUPFAM" id="SSF48264">
    <property type="entry name" value="Cytochrome P450"/>
    <property type="match status" value="1"/>
</dbReference>
<protein>
    <recommendedName>
        <fullName evidence="13">Benzoate 4-monooxygenase bphA</fullName>
        <ecNumber evidence="12">1.14.14.92</ecNumber>
    </recommendedName>
    <alternativeName>
        <fullName evidence="14">Benzoate-para-hydroxylase A</fullName>
    </alternativeName>
    <alternativeName>
        <fullName evidence="15">Cytochrome P450 monooxygenase cyp53A1</fullName>
    </alternativeName>
</protein>
<evidence type="ECO:0000256" key="18">
    <source>
        <dbReference type="SAM" id="Phobius"/>
    </source>
</evidence>
<proteinExistence type="inferred from homology"/>
<evidence type="ECO:0000256" key="5">
    <source>
        <dbReference type="ARBA" id="ARBA00022723"/>
    </source>
</evidence>
<dbReference type="PANTHER" id="PTHR24305">
    <property type="entry name" value="CYTOCHROME P450"/>
    <property type="match status" value="1"/>
</dbReference>
<dbReference type="InterPro" id="IPR002401">
    <property type="entry name" value="Cyt_P450_E_grp-I"/>
</dbReference>
<dbReference type="EC" id="1.14.14.92" evidence="12"/>
<evidence type="ECO:0000256" key="16">
    <source>
        <dbReference type="PIRSR" id="PIRSR602401-1"/>
    </source>
</evidence>
<keyword evidence="18" id="KW-0812">Transmembrane</keyword>
<feature type="binding site" description="axial binding residue" evidence="16">
    <location>
        <position position="460"/>
    </location>
    <ligand>
        <name>heme</name>
        <dbReference type="ChEBI" id="CHEBI:30413"/>
    </ligand>
    <ligandPart>
        <name>Fe</name>
        <dbReference type="ChEBI" id="CHEBI:18248"/>
    </ligandPart>
</feature>
<evidence type="ECO:0000256" key="12">
    <source>
        <dbReference type="ARBA" id="ARBA00066552"/>
    </source>
</evidence>
<gene>
    <name evidence="19" type="ORF">P280DRAFT_148863</name>
</gene>
<dbReference type="PANTHER" id="PTHR24305:SF29">
    <property type="entry name" value="BENZOATE-PARA-HYDROXYLASE"/>
    <property type="match status" value="1"/>
</dbReference>
<keyword evidence="10" id="KW-0325">Glycoprotein</keyword>
<evidence type="ECO:0000256" key="1">
    <source>
        <dbReference type="ARBA" id="ARBA00001971"/>
    </source>
</evidence>
<sequence>MFLTNLLTPYTLVLISLLYYVLPYIRNWSIRRIPAPLPAAFSNLWLLYQCRRGKRYIAVDEAHKRYGTLVRIQPNHVSVADAEAIPVIYGHGNGFLKSEYYDAFVSIRRGLFNTRDRAEHTRKRKTVAHTFSAKSVGQFEQYMHHNLEELQKQWDERAASAAVTKDGKDGYYQMDALHWFNYLAFDVIGDLAFGAPFGMLKEGRDFAEVRKTPDSEPTFAPAIEVLNRRGEVSGALGCLPQLKPYAGYLPDPFFSKGIAAVQNLAGIAIARVDARLNSPTDRVDLLARLMEGRDETGAKLGREELTAEALTQLIAGSDTTSNTSCALLYHCLRNPDVVHKLREELDNAIPDIDTVPQFAQVKDLPYLDAVIKETMRIHSTSSLGLPRVIPPGPGVTLKLSDASSVHFPQGVTLSVPAYTIHHSTAIWGPDASSFRPERWATVTEAQKAAFIPFSYGPRACVGRNVAEMELALIVGTVFRRYEFELRQGVMETREGFLRKPLGLEVGMRRRRV</sequence>
<dbReference type="FunFam" id="1.10.630.10:FF:000053">
    <property type="entry name" value="Cytochrome P450 benzoate 4-monooxygenase"/>
    <property type="match status" value="1"/>
</dbReference>
<dbReference type="GO" id="GO:0020037">
    <property type="term" value="F:heme binding"/>
    <property type="evidence" value="ECO:0007669"/>
    <property type="project" value="InterPro"/>
</dbReference>
<evidence type="ECO:0000256" key="6">
    <source>
        <dbReference type="ARBA" id="ARBA00023002"/>
    </source>
</evidence>
<keyword evidence="7 16" id="KW-0408">Iron</keyword>
<evidence type="ECO:0000256" key="4">
    <source>
        <dbReference type="ARBA" id="ARBA00022617"/>
    </source>
</evidence>
<evidence type="ECO:0000256" key="11">
    <source>
        <dbReference type="ARBA" id="ARBA00050706"/>
    </source>
</evidence>
<dbReference type="EMBL" id="MU006797">
    <property type="protein sequence ID" value="KAF2636723.1"/>
    <property type="molecule type" value="Genomic_DNA"/>
</dbReference>
<evidence type="ECO:0000256" key="7">
    <source>
        <dbReference type="ARBA" id="ARBA00023004"/>
    </source>
</evidence>
<dbReference type="Proteomes" id="UP000799753">
    <property type="component" value="Unassembled WGS sequence"/>
</dbReference>
<evidence type="ECO:0000256" key="14">
    <source>
        <dbReference type="ARBA" id="ARBA00081895"/>
    </source>
</evidence>
<keyword evidence="5 16" id="KW-0479">Metal-binding</keyword>
<evidence type="ECO:0000256" key="10">
    <source>
        <dbReference type="ARBA" id="ARBA00023180"/>
    </source>
</evidence>
<dbReference type="InterPro" id="IPR050121">
    <property type="entry name" value="Cytochrome_P450_monoxygenase"/>
</dbReference>
<keyword evidence="9 18" id="KW-0472">Membrane</keyword>
<feature type="transmembrane region" description="Helical" evidence="18">
    <location>
        <begin position="6"/>
        <end position="25"/>
    </location>
</feature>
<name>A0A6A6RQL2_9PLEO</name>
<dbReference type="InterPro" id="IPR001128">
    <property type="entry name" value="Cyt_P450"/>
</dbReference>
<evidence type="ECO:0000256" key="9">
    <source>
        <dbReference type="ARBA" id="ARBA00023136"/>
    </source>
</evidence>
<comment type="similarity">
    <text evidence="3 17">Belongs to the cytochrome P450 family.</text>
</comment>
<keyword evidence="4 16" id="KW-0349">Heme</keyword>
<accession>A0A6A6RQL2</accession>
<evidence type="ECO:0000256" key="8">
    <source>
        <dbReference type="ARBA" id="ARBA00023033"/>
    </source>
</evidence>
<keyword evidence="18" id="KW-1133">Transmembrane helix</keyword>
<evidence type="ECO:0000256" key="3">
    <source>
        <dbReference type="ARBA" id="ARBA00010617"/>
    </source>
</evidence>
<evidence type="ECO:0000256" key="2">
    <source>
        <dbReference type="ARBA" id="ARBA00004370"/>
    </source>
</evidence>
<dbReference type="Pfam" id="PF00067">
    <property type="entry name" value="p450"/>
    <property type="match status" value="1"/>
</dbReference>
<dbReference type="AlphaFoldDB" id="A0A6A6RQL2"/>
<evidence type="ECO:0000256" key="15">
    <source>
        <dbReference type="ARBA" id="ARBA00082391"/>
    </source>
</evidence>
<dbReference type="Gene3D" id="1.10.630.10">
    <property type="entry name" value="Cytochrome P450"/>
    <property type="match status" value="1"/>
</dbReference>
<evidence type="ECO:0000256" key="17">
    <source>
        <dbReference type="RuleBase" id="RU000461"/>
    </source>
</evidence>
<evidence type="ECO:0000313" key="20">
    <source>
        <dbReference type="Proteomes" id="UP000799753"/>
    </source>
</evidence>
<dbReference type="PRINTS" id="PR00463">
    <property type="entry name" value="EP450I"/>
</dbReference>
<evidence type="ECO:0000313" key="19">
    <source>
        <dbReference type="EMBL" id="KAF2636723.1"/>
    </source>
</evidence>
<keyword evidence="8 17" id="KW-0503">Monooxygenase</keyword>
<comment type="cofactor">
    <cofactor evidence="1 16">
        <name>heme</name>
        <dbReference type="ChEBI" id="CHEBI:30413"/>
    </cofactor>
</comment>
<evidence type="ECO:0000256" key="13">
    <source>
        <dbReference type="ARBA" id="ARBA00072826"/>
    </source>
</evidence>
<comment type="catalytic activity">
    <reaction evidence="11">
        <text>benzoate + reduced [NADPH--hemoprotein reductase] + O2 = 4-hydroxybenzoate + oxidized [NADPH--hemoprotein reductase] + H2O + H(+)</text>
        <dbReference type="Rhea" id="RHEA:18033"/>
        <dbReference type="Rhea" id="RHEA-COMP:11964"/>
        <dbReference type="Rhea" id="RHEA-COMP:11965"/>
        <dbReference type="ChEBI" id="CHEBI:15377"/>
        <dbReference type="ChEBI" id="CHEBI:15378"/>
        <dbReference type="ChEBI" id="CHEBI:15379"/>
        <dbReference type="ChEBI" id="CHEBI:16150"/>
        <dbReference type="ChEBI" id="CHEBI:17879"/>
        <dbReference type="ChEBI" id="CHEBI:57618"/>
        <dbReference type="ChEBI" id="CHEBI:58210"/>
        <dbReference type="EC" id="1.14.14.92"/>
    </reaction>
</comment>
<dbReference type="PRINTS" id="PR00385">
    <property type="entry name" value="P450"/>
</dbReference>
<dbReference type="PROSITE" id="PS00086">
    <property type="entry name" value="CYTOCHROME_P450"/>
    <property type="match status" value="1"/>
</dbReference>
<dbReference type="InterPro" id="IPR017972">
    <property type="entry name" value="Cyt_P450_CS"/>
</dbReference>
<keyword evidence="20" id="KW-1185">Reference proteome</keyword>
<keyword evidence="6 17" id="KW-0560">Oxidoreductase</keyword>
<comment type="subcellular location">
    <subcellularLocation>
        <location evidence="2">Membrane</location>
    </subcellularLocation>
</comment>
<dbReference type="InterPro" id="IPR036396">
    <property type="entry name" value="Cyt_P450_sf"/>
</dbReference>